<evidence type="ECO:0000256" key="1">
    <source>
        <dbReference type="ARBA" id="ARBA00004141"/>
    </source>
</evidence>
<evidence type="ECO:0000256" key="4">
    <source>
        <dbReference type="ARBA" id="ARBA00022989"/>
    </source>
</evidence>
<evidence type="ECO:0000256" key="5">
    <source>
        <dbReference type="ARBA" id="ARBA00023136"/>
    </source>
</evidence>
<dbReference type="PANTHER" id="PTHR42893">
    <property type="entry name" value="PROTEIN DETOXIFICATION 44, CHLOROPLASTIC-RELATED"/>
    <property type="match status" value="1"/>
</dbReference>
<reference evidence="7" key="1">
    <citation type="submission" date="2012-05" db="EMBL/GenBank/DDBJ databases">
        <authorList>
            <person name="Krishnakumar V."/>
            <person name="Cheung F."/>
            <person name="Xiao Y."/>
            <person name="Chan A."/>
            <person name="Moskal W.A."/>
            <person name="Town C.D."/>
        </authorList>
    </citation>
    <scope>NUCLEOTIDE SEQUENCE</scope>
</reference>
<dbReference type="EMBL" id="BT146647">
    <property type="protein sequence ID" value="AFK46441.1"/>
    <property type="molecule type" value="mRNA"/>
</dbReference>
<evidence type="ECO:0000256" key="3">
    <source>
        <dbReference type="ARBA" id="ARBA00022692"/>
    </source>
</evidence>
<name>I3T1P9_LOTJA</name>
<sequence length="61" mass="6866">MIMVALVSIYILYMLSSSLGMTGIWIALSIYMSLRVFAGFWRIGTGSGPWSFLKDNFARPQ</sequence>
<proteinExistence type="evidence at transcript level"/>
<protein>
    <submittedName>
        <fullName evidence="7">Uncharacterized protein</fullName>
    </submittedName>
</protein>
<keyword evidence="4 6" id="KW-1133">Transmembrane helix</keyword>
<feature type="transmembrane region" description="Helical" evidence="6">
    <location>
        <begin position="6"/>
        <end position="32"/>
    </location>
</feature>
<dbReference type="PANTHER" id="PTHR42893:SF4">
    <property type="entry name" value="PROTEIN DETOXIFICATION 42"/>
    <property type="match status" value="1"/>
</dbReference>
<keyword evidence="5 6" id="KW-0472">Membrane</keyword>
<dbReference type="GO" id="GO:0016020">
    <property type="term" value="C:membrane"/>
    <property type="evidence" value="ECO:0007669"/>
    <property type="project" value="UniProtKB-SubCell"/>
</dbReference>
<evidence type="ECO:0000313" key="7">
    <source>
        <dbReference type="EMBL" id="AFK46441.1"/>
    </source>
</evidence>
<keyword evidence="3 6" id="KW-0812">Transmembrane</keyword>
<organism evidence="7">
    <name type="scientific">Lotus japonicus</name>
    <name type="common">Lotus corniculatus var. japonicus</name>
    <dbReference type="NCBI Taxonomy" id="34305"/>
    <lineage>
        <taxon>Eukaryota</taxon>
        <taxon>Viridiplantae</taxon>
        <taxon>Streptophyta</taxon>
        <taxon>Embryophyta</taxon>
        <taxon>Tracheophyta</taxon>
        <taxon>Spermatophyta</taxon>
        <taxon>Magnoliopsida</taxon>
        <taxon>eudicotyledons</taxon>
        <taxon>Gunneridae</taxon>
        <taxon>Pentapetalae</taxon>
        <taxon>rosids</taxon>
        <taxon>fabids</taxon>
        <taxon>Fabales</taxon>
        <taxon>Fabaceae</taxon>
        <taxon>Papilionoideae</taxon>
        <taxon>50 kb inversion clade</taxon>
        <taxon>NPAAA clade</taxon>
        <taxon>Hologalegina</taxon>
        <taxon>robinioid clade</taxon>
        <taxon>Loteae</taxon>
        <taxon>Lotus</taxon>
    </lineage>
</organism>
<evidence type="ECO:0000256" key="2">
    <source>
        <dbReference type="ARBA" id="ARBA00010199"/>
    </source>
</evidence>
<comment type="similarity">
    <text evidence="2">Belongs to the multi antimicrobial extrusion (MATE) (TC 2.A.66.1) family.</text>
</comment>
<evidence type="ECO:0000256" key="6">
    <source>
        <dbReference type="SAM" id="Phobius"/>
    </source>
</evidence>
<accession>I3T1P9</accession>
<comment type="subcellular location">
    <subcellularLocation>
        <location evidence="1">Membrane</location>
        <topology evidence="1">Multi-pass membrane protein</topology>
    </subcellularLocation>
</comment>
<dbReference type="InterPro" id="IPR044644">
    <property type="entry name" value="DinF-like"/>
</dbReference>
<dbReference type="AlphaFoldDB" id="I3T1P9"/>